<dbReference type="GeneTree" id="ENSGT00940000161625"/>
<dbReference type="STRING" id="61819.ENSACIP00000026193"/>
<sequence>MSAKKGKGGIEVTSYSDWMSQLPSKLWTLPLFDLAIPGSHDSMSYDLDISSAIIEPDRLRRFSRIYCIRSIVRTWGATQEDNITMQLEAGVRYFDLRIARKRNDPNPTRLYFYHGLYTCTDTVLREIHAWAENHPREVIILAFSNFKGFEKNIAGQLHNHLISFIKTLFGSKLVHRSDTPMLKNCWEGGKNVIVSYDYPASHHPEIWNKITYYYANMLSFNLFSTGFFVCGLNLTLPEDAKILKYILRLCDSFTNVSHRSLPKLLKWLKQQSGVNIVASDVATRDNFVSAVVQLNLALVKA</sequence>
<feature type="domain" description="Phosphatidylinositol-specific phospholipase C X" evidence="1">
    <location>
        <begin position="28"/>
        <end position="196"/>
    </location>
</feature>
<evidence type="ECO:0000313" key="2">
    <source>
        <dbReference type="Ensembl" id="ENSACIP00000026193.1"/>
    </source>
</evidence>
<proteinExistence type="predicted"/>
<name>A0A3Q0SWX1_AMPCI</name>
<organism evidence="2 3">
    <name type="scientific">Amphilophus citrinellus</name>
    <name type="common">Midas cichlid</name>
    <name type="synonym">Cichlasoma citrinellum</name>
    <dbReference type="NCBI Taxonomy" id="61819"/>
    <lineage>
        <taxon>Eukaryota</taxon>
        <taxon>Metazoa</taxon>
        <taxon>Chordata</taxon>
        <taxon>Craniata</taxon>
        <taxon>Vertebrata</taxon>
        <taxon>Euteleostomi</taxon>
        <taxon>Actinopterygii</taxon>
        <taxon>Neopterygii</taxon>
        <taxon>Teleostei</taxon>
        <taxon>Neoteleostei</taxon>
        <taxon>Acanthomorphata</taxon>
        <taxon>Ovalentaria</taxon>
        <taxon>Cichlomorphae</taxon>
        <taxon>Cichliformes</taxon>
        <taxon>Cichlidae</taxon>
        <taxon>New World cichlids</taxon>
        <taxon>Cichlasomatinae</taxon>
        <taxon>Heroini</taxon>
        <taxon>Amphilophus</taxon>
    </lineage>
</organism>
<dbReference type="OMA" id="LREIHAW"/>
<dbReference type="PANTHER" id="PTHR13593">
    <property type="match status" value="1"/>
</dbReference>
<reference evidence="2" key="2">
    <citation type="submission" date="2025-09" db="UniProtKB">
        <authorList>
            <consortium name="Ensembl"/>
        </authorList>
    </citation>
    <scope>IDENTIFICATION</scope>
</reference>
<dbReference type="SUPFAM" id="SSF51695">
    <property type="entry name" value="PLC-like phosphodiesterases"/>
    <property type="match status" value="1"/>
</dbReference>
<accession>A0A3Q0SWX1</accession>
<dbReference type="PROSITE" id="PS50007">
    <property type="entry name" value="PIPLC_X_DOMAIN"/>
    <property type="match status" value="1"/>
</dbReference>
<dbReference type="Proteomes" id="UP000261340">
    <property type="component" value="Unplaced"/>
</dbReference>
<dbReference type="PANTHER" id="PTHR13593:SF24">
    <property type="entry name" value="PI-PLC X DOMAIN-CONTAINING PROTEIN 1"/>
    <property type="match status" value="1"/>
</dbReference>
<dbReference type="InterPro" id="IPR017946">
    <property type="entry name" value="PLC-like_Pdiesterase_TIM-brl"/>
</dbReference>
<reference evidence="2" key="1">
    <citation type="submission" date="2025-08" db="UniProtKB">
        <authorList>
            <consortium name="Ensembl"/>
        </authorList>
    </citation>
    <scope>IDENTIFICATION</scope>
</reference>
<dbReference type="SMART" id="SM00148">
    <property type="entry name" value="PLCXc"/>
    <property type="match status" value="1"/>
</dbReference>
<dbReference type="AlphaFoldDB" id="A0A3Q0SWX1"/>
<dbReference type="Pfam" id="PF26146">
    <property type="entry name" value="PI-PLC_X"/>
    <property type="match status" value="1"/>
</dbReference>
<dbReference type="InterPro" id="IPR051057">
    <property type="entry name" value="PI-PLC_domain"/>
</dbReference>
<dbReference type="Ensembl" id="ENSACIT00000026881.1">
    <property type="protein sequence ID" value="ENSACIP00000026193.1"/>
    <property type="gene ID" value="ENSACIG00000020298.1"/>
</dbReference>
<evidence type="ECO:0000259" key="1">
    <source>
        <dbReference type="SMART" id="SM00148"/>
    </source>
</evidence>
<dbReference type="GO" id="GO:0008081">
    <property type="term" value="F:phosphoric diester hydrolase activity"/>
    <property type="evidence" value="ECO:0007669"/>
    <property type="project" value="InterPro"/>
</dbReference>
<dbReference type="GO" id="GO:0006629">
    <property type="term" value="P:lipid metabolic process"/>
    <property type="evidence" value="ECO:0007669"/>
    <property type="project" value="InterPro"/>
</dbReference>
<dbReference type="InterPro" id="IPR000909">
    <property type="entry name" value="PLipase_C_PInositol-sp_X_dom"/>
</dbReference>
<keyword evidence="3" id="KW-1185">Reference proteome</keyword>
<protein>
    <recommendedName>
        <fullName evidence="1">Phosphatidylinositol-specific phospholipase C X domain-containing protein</fullName>
    </recommendedName>
</protein>
<dbReference type="Gene3D" id="3.20.20.190">
    <property type="entry name" value="Phosphatidylinositol (PI) phosphodiesterase"/>
    <property type="match status" value="1"/>
</dbReference>
<evidence type="ECO:0000313" key="3">
    <source>
        <dbReference type="Proteomes" id="UP000261340"/>
    </source>
</evidence>